<dbReference type="Pfam" id="PF12110">
    <property type="entry name" value="Nup96"/>
    <property type="match status" value="1"/>
</dbReference>
<proteinExistence type="predicted"/>
<accession>A0A367XR35</accession>
<dbReference type="EMBL" id="QLNQ01000029">
    <property type="protein sequence ID" value="RCK56094.1"/>
    <property type="molecule type" value="Genomic_DNA"/>
</dbReference>
<organism evidence="2 3">
    <name type="scientific">Candida viswanathii</name>
    <dbReference type="NCBI Taxonomy" id="5486"/>
    <lineage>
        <taxon>Eukaryota</taxon>
        <taxon>Fungi</taxon>
        <taxon>Dikarya</taxon>
        <taxon>Ascomycota</taxon>
        <taxon>Saccharomycotina</taxon>
        <taxon>Pichiomycetes</taxon>
        <taxon>Debaryomycetaceae</taxon>
        <taxon>Candida/Lodderomyces clade</taxon>
        <taxon>Candida</taxon>
    </lineage>
</organism>
<keyword evidence="3" id="KW-1185">Reference proteome</keyword>
<evidence type="ECO:0000313" key="2">
    <source>
        <dbReference type="EMBL" id="RCK56094.1"/>
    </source>
</evidence>
<comment type="caution">
    <text evidence="2">The sequence shown here is derived from an EMBL/GenBank/DDBJ whole genome shotgun (WGS) entry which is preliminary data.</text>
</comment>
<dbReference type="Proteomes" id="UP000253472">
    <property type="component" value="Unassembled WGS sequence"/>
</dbReference>
<protein>
    <recommendedName>
        <fullName evidence="1">Nuclear pore complex protein NUP96 C-terminal domain-containing protein</fullName>
    </recommendedName>
</protein>
<name>A0A367XR35_9ASCO</name>
<reference evidence="2 3" key="1">
    <citation type="submission" date="2018-06" db="EMBL/GenBank/DDBJ databases">
        <title>Whole genome sequencing of Candida tropicalis (genome annotated by CSBL at Korea University).</title>
        <authorList>
            <person name="Ahn J."/>
        </authorList>
    </citation>
    <scope>NUCLEOTIDE SEQUENCE [LARGE SCALE GENOMIC DNA]</scope>
    <source>
        <strain evidence="2 3">ATCC 20962</strain>
    </source>
</reference>
<dbReference type="InterPro" id="IPR021967">
    <property type="entry name" value="Nup98_C"/>
</dbReference>
<sequence>MTISQTIWQYLAANDYWKEAVLVFSSLKDDEDARDAIRDLIISKIQYIKSSSVDKEKYVTTVLKLPREIIYEAVAIQKNKEKDYWGECEAYIEVSLWANAHTVIVDHLGPTTVISNSDGDKSHLEDIIKKFPSSGLIIPDWNKGAGIYEKYLSLLKDEGESLKDLEFLLSYLPFAKAESFEQKVPWIWCLRKWVTRFLKTPSLILPRNRRC</sequence>
<dbReference type="OrthoDB" id="3797628at2759"/>
<evidence type="ECO:0000259" key="1">
    <source>
        <dbReference type="Pfam" id="PF12110"/>
    </source>
</evidence>
<evidence type="ECO:0000313" key="3">
    <source>
        <dbReference type="Proteomes" id="UP000253472"/>
    </source>
</evidence>
<dbReference type="AlphaFoldDB" id="A0A367XR35"/>
<gene>
    <name evidence="2" type="ORF">Cantr_05678</name>
</gene>
<feature type="domain" description="Nuclear pore complex protein NUP96 C-terminal" evidence="1">
    <location>
        <begin position="11"/>
        <end position="76"/>
    </location>
</feature>
<dbReference type="STRING" id="5486.A0A367XR35"/>